<reference evidence="2 3" key="1">
    <citation type="submission" date="2019-10" db="EMBL/GenBank/DDBJ databases">
        <authorList>
            <person name="Palmer J.M."/>
        </authorList>
    </citation>
    <scope>NUCLEOTIDE SEQUENCE [LARGE SCALE GENOMIC DNA]</scope>
    <source>
        <strain evidence="2 3">TWF718</strain>
    </source>
</reference>
<accession>A0AAN8RPR9</accession>
<organism evidence="2 3">
    <name type="scientific">Orbilia javanica</name>
    <dbReference type="NCBI Taxonomy" id="47235"/>
    <lineage>
        <taxon>Eukaryota</taxon>
        <taxon>Fungi</taxon>
        <taxon>Dikarya</taxon>
        <taxon>Ascomycota</taxon>
        <taxon>Pezizomycotina</taxon>
        <taxon>Orbiliomycetes</taxon>
        <taxon>Orbiliales</taxon>
        <taxon>Orbiliaceae</taxon>
        <taxon>Orbilia</taxon>
    </lineage>
</organism>
<keyword evidence="3" id="KW-1185">Reference proteome</keyword>
<dbReference type="EMBL" id="JAVHNR010000003">
    <property type="protein sequence ID" value="KAK6348702.1"/>
    <property type="molecule type" value="Genomic_DNA"/>
</dbReference>
<sequence>MARRRRRSNKQPESRVPAAQSGDTLHPPLGLHAKGGFQEPASSEDAPDLLSSVGTMGGESQVEGGHCSQNDTASKDSLPIEIPDFTSPPIEIVEDYDLIILACPYEDSSACTEILQFLVSKHAISISSPIFKALLAFGESDATNETDTLQLYCDNPSAFSIIFRIIHFCPVEDLFDLDFKSFVRIAILCEEYELHNALRPWMYIWSQKYSKHALDPGYEDWLYISKKFGSGEKLEELVNILANECGAISDCGAYLFRGEKKALTKNWPRDILGK</sequence>
<evidence type="ECO:0000256" key="1">
    <source>
        <dbReference type="SAM" id="MobiDB-lite"/>
    </source>
</evidence>
<evidence type="ECO:0000313" key="3">
    <source>
        <dbReference type="Proteomes" id="UP001313282"/>
    </source>
</evidence>
<name>A0AAN8RPR9_9PEZI</name>
<feature type="region of interest" description="Disordered" evidence="1">
    <location>
        <begin position="1"/>
        <end position="73"/>
    </location>
</feature>
<dbReference type="Proteomes" id="UP001313282">
    <property type="component" value="Unassembled WGS sequence"/>
</dbReference>
<proteinExistence type="predicted"/>
<evidence type="ECO:0008006" key="4">
    <source>
        <dbReference type="Google" id="ProtNLM"/>
    </source>
</evidence>
<evidence type="ECO:0000313" key="2">
    <source>
        <dbReference type="EMBL" id="KAK6348702.1"/>
    </source>
</evidence>
<comment type="caution">
    <text evidence="2">The sequence shown here is derived from an EMBL/GenBank/DDBJ whole genome shotgun (WGS) entry which is preliminary data.</text>
</comment>
<dbReference type="AlphaFoldDB" id="A0AAN8RPR9"/>
<gene>
    <name evidence="2" type="ORF">TWF718_006489</name>
</gene>
<protein>
    <recommendedName>
        <fullName evidence="4">BTB domain-containing protein</fullName>
    </recommendedName>
</protein>